<dbReference type="EMBL" id="JAMYWD010000011">
    <property type="protein sequence ID" value="KAJ4955045.1"/>
    <property type="molecule type" value="Genomic_DNA"/>
</dbReference>
<reference evidence="1" key="1">
    <citation type="journal article" date="2023" name="Plant J.">
        <title>The genome of the king protea, Protea cynaroides.</title>
        <authorList>
            <person name="Chang J."/>
            <person name="Duong T.A."/>
            <person name="Schoeman C."/>
            <person name="Ma X."/>
            <person name="Roodt D."/>
            <person name="Barker N."/>
            <person name="Li Z."/>
            <person name="Van de Peer Y."/>
            <person name="Mizrachi E."/>
        </authorList>
    </citation>
    <scope>NUCLEOTIDE SEQUENCE</scope>
    <source>
        <tissue evidence="1">Young leaves</tissue>
    </source>
</reference>
<name>A0A9Q0GYZ3_9MAGN</name>
<comment type="caution">
    <text evidence="1">The sequence shown here is derived from an EMBL/GenBank/DDBJ whole genome shotgun (WGS) entry which is preliminary data.</text>
</comment>
<sequence length="298" mass="32796">MEMWHRSSEWIYEVADSLGSLQIRLAGGWAYLHRRVSDGGDTCDIACEAFSDLVDQMWPGGASDACGINTCSCCRWFAIGRSQCLGSPKWFGNKNGKSKGRLGKFFRVSIRGNQERRSESDCWTEIEKAVGVFIGHVEDGFVADGSRDLLSRDLSGGKEALHGTYGGHPNRSGLEGHCLALADYHSEVDTSLVGQSMDLGQYLGFPSLVPSQTIDGNNMDRTRAPFGLIRLGVSGTPGEVGPPVRQNTWTALESRFCRWCAHSDWCNKGLVVAAGPRSRWRSIEPAIFRFFGCFGLER</sequence>
<evidence type="ECO:0000313" key="2">
    <source>
        <dbReference type="Proteomes" id="UP001141806"/>
    </source>
</evidence>
<evidence type="ECO:0000313" key="1">
    <source>
        <dbReference type="EMBL" id="KAJ4955045.1"/>
    </source>
</evidence>
<proteinExistence type="predicted"/>
<protein>
    <submittedName>
        <fullName evidence="1">Uncharacterized protein</fullName>
    </submittedName>
</protein>
<organism evidence="1 2">
    <name type="scientific">Protea cynaroides</name>
    <dbReference type="NCBI Taxonomy" id="273540"/>
    <lineage>
        <taxon>Eukaryota</taxon>
        <taxon>Viridiplantae</taxon>
        <taxon>Streptophyta</taxon>
        <taxon>Embryophyta</taxon>
        <taxon>Tracheophyta</taxon>
        <taxon>Spermatophyta</taxon>
        <taxon>Magnoliopsida</taxon>
        <taxon>Proteales</taxon>
        <taxon>Proteaceae</taxon>
        <taxon>Protea</taxon>
    </lineage>
</organism>
<accession>A0A9Q0GYZ3</accession>
<gene>
    <name evidence="1" type="ORF">NE237_011828</name>
</gene>
<dbReference type="AlphaFoldDB" id="A0A9Q0GYZ3"/>
<keyword evidence="2" id="KW-1185">Reference proteome</keyword>
<dbReference type="Proteomes" id="UP001141806">
    <property type="component" value="Unassembled WGS sequence"/>
</dbReference>